<sequence length="138" mass="14870">MAYTVRVRARQPNANAYFHVAEMAAFHSGSWSNTDGVLKLTMSASGTSGMLRYQTETGAEAFTVAIGVHNYKPWVHILPDVAPSETCVALLPQYYAGGKHSGIPIVPTCTVYNSAQRSLTATFVSTEGHDYSLDIVIG</sequence>
<reference evidence="1" key="1">
    <citation type="submission" date="2022-11" db="EMBL/GenBank/DDBJ databases">
        <title>Genome Sequence of Nemania bipapillata.</title>
        <authorList>
            <person name="Buettner E."/>
        </authorList>
    </citation>
    <scope>NUCLEOTIDE SEQUENCE</scope>
    <source>
        <strain evidence="1">CP14</strain>
    </source>
</reference>
<comment type="caution">
    <text evidence="1">The sequence shown here is derived from an EMBL/GenBank/DDBJ whole genome shotgun (WGS) entry which is preliminary data.</text>
</comment>
<keyword evidence="2" id="KW-1185">Reference proteome</keyword>
<gene>
    <name evidence="1" type="ORF">ONZ43_g5891</name>
</gene>
<evidence type="ECO:0000313" key="2">
    <source>
        <dbReference type="Proteomes" id="UP001153334"/>
    </source>
</evidence>
<evidence type="ECO:0000313" key="1">
    <source>
        <dbReference type="EMBL" id="KAJ8110345.1"/>
    </source>
</evidence>
<dbReference type="EMBL" id="JAPESX010001940">
    <property type="protein sequence ID" value="KAJ8110345.1"/>
    <property type="molecule type" value="Genomic_DNA"/>
</dbReference>
<name>A0ACC2I5B8_9PEZI</name>
<dbReference type="Proteomes" id="UP001153334">
    <property type="component" value="Unassembled WGS sequence"/>
</dbReference>
<accession>A0ACC2I5B8</accession>
<organism evidence="1 2">
    <name type="scientific">Nemania bipapillata</name>
    <dbReference type="NCBI Taxonomy" id="110536"/>
    <lineage>
        <taxon>Eukaryota</taxon>
        <taxon>Fungi</taxon>
        <taxon>Dikarya</taxon>
        <taxon>Ascomycota</taxon>
        <taxon>Pezizomycotina</taxon>
        <taxon>Sordariomycetes</taxon>
        <taxon>Xylariomycetidae</taxon>
        <taxon>Xylariales</taxon>
        <taxon>Xylariaceae</taxon>
        <taxon>Nemania</taxon>
    </lineage>
</organism>
<proteinExistence type="predicted"/>
<protein>
    <submittedName>
        <fullName evidence="1">Uncharacterized protein</fullName>
    </submittedName>
</protein>